<dbReference type="InterPro" id="IPR056614">
    <property type="entry name" value="FAZ1_cons"/>
</dbReference>
<protein>
    <recommendedName>
        <fullName evidence="7">Flagellar attachment zone protein 1 conserved domain-containing protein</fullName>
    </recommendedName>
</protein>
<accession>G0U579</accession>
<dbReference type="FunFam" id="2.130.10.10:FF:001232">
    <property type="entry name" value="WD domain, G-beta repeat, putative"/>
    <property type="match status" value="1"/>
</dbReference>
<evidence type="ECO:0000313" key="8">
    <source>
        <dbReference type="EMBL" id="CCC51027.1"/>
    </source>
</evidence>
<feature type="repeat" description="WD" evidence="5">
    <location>
        <begin position="289"/>
        <end position="328"/>
    </location>
</feature>
<evidence type="ECO:0000256" key="5">
    <source>
        <dbReference type="PROSITE-ProRule" id="PRU00221"/>
    </source>
</evidence>
<feature type="repeat" description="WD" evidence="5">
    <location>
        <begin position="195"/>
        <end position="231"/>
    </location>
</feature>
<dbReference type="PANTHER" id="PTHR19848:SF8">
    <property type="entry name" value="F-BOX AND WD REPEAT DOMAIN CONTAINING 7"/>
    <property type="match status" value="1"/>
</dbReference>
<keyword evidence="2" id="KW-0677">Repeat</keyword>
<dbReference type="Gene3D" id="2.130.10.10">
    <property type="entry name" value="YVTN repeat-like/Quinoprotein amine dehydrogenase"/>
    <property type="match status" value="1"/>
</dbReference>
<dbReference type="PROSITE" id="PS00678">
    <property type="entry name" value="WD_REPEATS_1"/>
    <property type="match status" value="2"/>
</dbReference>
<evidence type="ECO:0000256" key="4">
    <source>
        <dbReference type="ARBA" id="ARBA00023274"/>
    </source>
</evidence>
<feature type="non-terminal residue" evidence="8">
    <location>
        <position position="639"/>
    </location>
</feature>
<evidence type="ECO:0000256" key="6">
    <source>
        <dbReference type="SAM" id="MobiDB-lite"/>
    </source>
</evidence>
<feature type="compositionally biased region" description="Polar residues" evidence="6">
    <location>
        <begin position="606"/>
        <end position="615"/>
    </location>
</feature>
<dbReference type="EMBL" id="HE573026">
    <property type="protein sequence ID" value="CCC51027.1"/>
    <property type="molecule type" value="Genomic_DNA"/>
</dbReference>
<organism evidence="8">
    <name type="scientific">Trypanosoma vivax (strain Y486)</name>
    <dbReference type="NCBI Taxonomy" id="1055687"/>
    <lineage>
        <taxon>Eukaryota</taxon>
        <taxon>Discoba</taxon>
        <taxon>Euglenozoa</taxon>
        <taxon>Kinetoplastea</taxon>
        <taxon>Metakinetoplastina</taxon>
        <taxon>Trypanosomatida</taxon>
        <taxon>Trypanosomatidae</taxon>
        <taxon>Trypanosoma</taxon>
        <taxon>Duttonella</taxon>
    </lineage>
</organism>
<proteinExistence type="predicted"/>
<dbReference type="InterPro" id="IPR015943">
    <property type="entry name" value="WD40/YVTN_repeat-like_dom_sf"/>
</dbReference>
<dbReference type="GO" id="GO:1990904">
    <property type="term" value="C:ribonucleoprotein complex"/>
    <property type="evidence" value="ECO:0007669"/>
    <property type="project" value="UniProtKB-KW"/>
</dbReference>
<feature type="repeat" description="WD" evidence="5">
    <location>
        <begin position="247"/>
        <end position="288"/>
    </location>
</feature>
<dbReference type="InterPro" id="IPR036322">
    <property type="entry name" value="WD40_repeat_dom_sf"/>
</dbReference>
<name>G0U579_TRYVY</name>
<dbReference type="PROSITE" id="PS50082">
    <property type="entry name" value="WD_REPEATS_2"/>
    <property type="match status" value="3"/>
</dbReference>
<sequence length="639" mass="70111">MSTYTMSSTRSPRVSAFQHLYGLQLQNQHAAPFRCRTSIPRLPSYMERQRSKSSVTRFQNGTHRVMDVMPQFSVDGTVRAVVTVSDRIAWTADHDGCIRVRNIPKGNDIRTLEGRDGSFCTCLVHVEKMNTVWTAFSDGVIRVYDANTYRLQGEFMRHDKAVECMINIAEHVYTGGRDWQIYQLRADNYSHGRHFSGHSNAVRCFCSYSGCTDPILLSGADDGTVRVWDLNGSPRNAPGDSGCIHVFEGHVQGVLSLEVVAASSQLWSGGEDTTVRVWNLRSLQCLGTFSGHGAPVNCLRFVEHRMWSGDKHGQILLWDVKSLTPLQEISSRIRFEATPILDICKVRKTVSWKVWTTCAGGKIHCWNVDSIPIVFTASDGMDDAAHGDGFGVVDHAEFGEDLPSSVDKSKKSLDSGRLGTVVRGRERLSPMKTSVSARPPPMRSRSGGRQLNMAQSCRAGREGRPTARSGSVTRGRSHSRKAQGAGPPSRARSTQARSNSADGRGVMSFHKRQFSGEAWKEVIAYDANLLADLFCHELGVALDVPVTKLHNVAVSLPEESPGLTISLDVEHDAEITATEIDNAIQACPFSRVKEFYRSALAAPETSGGSDIQHSQTKSREGSVMLNGASSVNGRSVPGD</sequence>
<keyword evidence="4" id="KW-0687">Ribonucleoprotein</keyword>
<evidence type="ECO:0000256" key="2">
    <source>
        <dbReference type="ARBA" id="ARBA00022737"/>
    </source>
</evidence>
<dbReference type="GO" id="GO:0005840">
    <property type="term" value="C:ribosome"/>
    <property type="evidence" value="ECO:0007669"/>
    <property type="project" value="UniProtKB-KW"/>
</dbReference>
<dbReference type="SUPFAM" id="SSF50978">
    <property type="entry name" value="WD40 repeat-like"/>
    <property type="match status" value="1"/>
</dbReference>
<dbReference type="SMART" id="SM00320">
    <property type="entry name" value="WD40"/>
    <property type="match status" value="6"/>
</dbReference>
<keyword evidence="3" id="KW-0689">Ribosomal protein</keyword>
<dbReference type="PANTHER" id="PTHR19848">
    <property type="entry name" value="WD40 REPEAT PROTEIN"/>
    <property type="match status" value="1"/>
</dbReference>
<dbReference type="Pfam" id="PF23398">
    <property type="entry name" value="FAZ1_cons"/>
    <property type="match status" value="1"/>
</dbReference>
<evidence type="ECO:0000256" key="3">
    <source>
        <dbReference type="ARBA" id="ARBA00022980"/>
    </source>
</evidence>
<evidence type="ECO:0000259" key="7">
    <source>
        <dbReference type="Pfam" id="PF23398"/>
    </source>
</evidence>
<gene>
    <name evidence="8" type="ORF">TVY486_1000810</name>
</gene>
<dbReference type="InterPro" id="IPR001680">
    <property type="entry name" value="WD40_rpt"/>
</dbReference>
<dbReference type="InterPro" id="IPR020472">
    <property type="entry name" value="WD40_PAC1"/>
</dbReference>
<feature type="compositionally biased region" description="Polar residues" evidence="6">
    <location>
        <begin position="491"/>
        <end position="501"/>
    </location>
</feature>
<dbReference type="InterPro" id="IPR019775">
    <property type="entry name" value="WD40_repeat_CS"/>
</dbReference>
<reference evidence="8" key="1">
    <citation type="journal article" date="2012" name="Proc. Natl. Acad. Sci. U.S.A.">
        <title>Antigenic diversity is generated by distinct evolutionary mechanisms in African trypanosome species.</title>
        <authorList>
            <person name="Jackson A.P."/>
            <person name="Berry A."/>
            <person name="Aslett M."/>
            <person name="Allison H.C."/>
            <person name="Burton P."/>
            <person name="Vavrova-Anderson J."/>
            <person name="Brown R."/>
            <person name="Browne H."/>
            <person name="Corton N."/>
            <person name="Hauser H."/>
            <person name="Gamble J."/>
            <person name="Gilderthorp R."/>
            <person name="Marcello L."/>
            <person name="McQuillan J."/>
            <person name="Otto T.D."/>
            <person name="Quail M.A."/>
            <person name="Sanders M.J."/>
            <person name="van Tonder A."/>
            <person name="Ginger M.L."/>
            <person name="Field M.C."/>
            <person name="Barry J.D."/>
            <person name="Hertz-Fowler C."/>
            <person name="Berriman M."/>
        </authorList>
    </citation>
    <scope>NUCLEOTIDE SEQUENCE</scope>
    <source>
        <strain evidence="8">Y486</strain>
    </source>
</reference>
<keyword evidence="1 5" id="KW-0853">WD repeat</keyword>
<feature type="region of interest" description="Disordered" evidence="6">
    <location>
        <begin position="604"/>
        <end position="639"/>
    </location>
</feature>
<feature type="region of interest" description="Disordered" evidence="6">
    <location>
        <begin position="401"/>
        <end position="504"/>
    </location>
</feature>
<dbReference type="AlphaFoldDB" id="G0U579"/>
<dbReference type="VEuPathDB" id="TriTrypDB:TvY486_1000810"/>
<feature type="domain" description="Flagellar attachment zone protein 1 conserved" evidence="7">
    <location>
        <begin position="506"/>
        <end position="598"/>
    </location>
</feature>
<evidence type="ECO:0000256" key="1">
    <source>
        <dbReference type="ARBA" id="ARBA00022574"/>
    </source>
</evidence>
<dbReference type="Pfam" id="PF00400">
    <property type="entry name" value="WD40"/>
    <property type="match status" value="3"/>
</dbReference>
<dbReference type="PROSITE" id="PS50294">
    <property type="entry name" value="WD_REPEATS_REGION"/>
    <property type="match status" value="2"/>
</dbReference>
<dbReference type="PRINTS" id="PR00320">
    <property type="entry name" value="GPROTEINBRPT"/>
</dbReference>